<dbReference type="Pfam" id="PF09922">
    <property type="entry name" value="LiaF-like_C"/>
    <property type="match status" value="1"/>
</dbReference>
<keyword evidence="3 7" id="KW-0812">Transmembrane</keyword>
<evidence type="ECO:0000256" key="5">
    <source>
        <dbReference type="ARBA" id="ARBA00023136"/>
    </source>
</evidence>
<evidence type="ECO:0000256" key="2">
    <source>
        <dbReference type="ARBA" id="ARBA00022475"/>
    </source>
</evidence>
<dbReference type="GO" id="GO:0005886">
    <property type="term" value="C:plasma membrane"/>
    <property type="evidence" value="ECO:0007669"/>
    <property type="project" value="UniProtKB-SubCell"/>
</dbReference>
<dbReference type="OrthoDB" id="7359894at2"/>
<evidence type="ECO:0000256" key="6">
    <source>
        <dbReference type="SAM" id="MobiDB-lite"/>
    </source>
</evidence>
<feature type="transmembrane region" description="Helical" evidence="7">
    <location>
        <begin position="286"/>
        <end position="307"/>
    </location>
</feature>
<keyword evidence="4 7" id="KW-1133">Transmembrane helix</keyword>
<sequence length="495" mass="49228">MDTQTSTGEQRSDAPRPAREGGFFAALRRSGVTRADDRWVGGVAAGTADRFGIDPLLVRGLLAVSVLLGGLGLVAYAVAWLLLPERSDGRIHLEELLAGRFDVAVVGAGALLLSGLVRGDAWWMGNGDAHVLRAIGWVAFVGLVVWVVVTVLRRPGGTSRPGGVPGGPPPAAWAAAPGPYGPFPPAPGAAGAGSGPTGTAVLVVPPAPTATATGTTTGPTPPAPQGHDDPVTGAGAEPGAASPGGGWSGGGWSGAGWSGTGGPGQGWTPPPARAPRPPRPPRRGPAAGVVGVVVALSIIGLAVLLLVERSGRLAWPVGLTAAGGALVLVGAGIVVSGLQGRSSGWLGFLGIVTGLVAVPAAIGWSSGPWDGPDRRVADQQIAWTERSQARAGLEAGLGDVRLDLTQVPLTGGTLVVPVDVGAGGVEIVVPEGADVSADLENGLGTIRWDVAGVIEERNGAGTTLSASTPGVADGDDAQLHLVVQLGLGDLTVEEE</sequence>
<dbReference type="EMBL" id="FOKA01000014">
    <property type="protein sequence ID" value="SFB31373.1"/>
    <property type="molecule type" value="Genomic_DNA"/>
</dbReference>
<dbReference type="Proteomes" id="UP000199012">
    <property type="component" value="Unassembled WGS sequence"/>
</dbReference>
<feature type="domain" description="Phage shock protein PspC N-terminal" evidence="8">
    <location>
        <begin position="33"/>
        <end position="85"/>
    </location>
</feature>
<feature type="transmembrane region" description="Helical" evidence="7">
    <location>
        <begin position="61"/>
        <end position="83"/>
    </location>
</feature>
<dbReference type="STRING" id="988821.SAMN05421867_11415"/>
<dbReference type="RefSeq" id="WP_090034034.1">
    <property type="nucleotide sequence ID" value="NZ_BONM01000030.1"/>
</dbReference>
<evidence type="ECO:0000313" key="11">
    <source>
        <dbReference type="Proteomes" id="UP000199012"/>
    </source>
</evidence>
<name>A0A1I1A4N4_9CELL</name>
<feature type="compositionally biased region" description="Pro residues" evidence="6">
    <location>
        <begin position="268"/>
        <end position="278"/>
    </location>
</feature>
<feature type="region of interest" description="Disordered" evidence="6">
    <location>
        <begin position="187"/>
        <end position="285"/>
    </location>
</feature>
<keyword evidence="5 7" id="KW-0472">Membrane</keyword>
<organism evidence="10 11">
    <name type="scientific">Cellulomonas marina</name>
    <dbReference type="NCBI Taxonomy" id="988821"/>
    <lineage>
        <taxon>Bacteria</taxon>
        <taxon>Bacillati</taxon>
        <taxon>Actinomycetota</taxon>
        <taxon>Actinomycetes</taxon>
        <taxon>Micrococcales</taxon>
        <taxon>Cellulomonadaceae</taxon>
        <taxon>Cellulomonas</taxon>
    </lineage>
</organism>
<keyword evidence="2" id="KW-1003">Cell membrane</keyword>
<protein>
    <submittedName>
        <fullName evidence="10">Phage shock protein PspC (Stress-responsive transcriptional regulator)</fullName>
    </submittedName>
</protein>
<proteinExistence type="predicted"/>
<feature type="transmembrane region" description="Helical" evidence="7">
    <location>
        <begin position="313"/>
        <end position="338"/>
    </location>
</feature>
<dbReference type="PANTHER" id="PTHR33885">
    <property type="entry name" value="PHAGE SHOCK PROTEIN C"/>
    <property type="match status" value="1"/>
</dbReference>
<feature type="compositionally biased region" description="Low complexity" evidence="6">
    <location>
        <begin position="197"/>
        <end position="218"/>
    </location>
</feature>
<evidence type="ECO:0000256" key="3">
    <source>
        <dbReference type="ARBA" id="ARBA00022692"/>
    </source>
</evidence>
<evidence type="ECO:0000256" key="1">
    <source>
        <dbReference type="ARBA" id="ARBA00004162"/>
    </source>
</evidence>
<dbReference type="InterPro" id="IPR052027">
    <property type="entry name" value="PspC"/>
</dbReference>
<accession>A0A1I1A4N4</accession>
<feature type="compositionally biased region" description="Low complexity" evidence="6">
    <location>
        <begin position="232"/>
        <end position="241"/>
    </location>
</feature>
<dbReference type="InterPro" id="IPR007168">
    <property type="entry name" value="Phageshock_PspC_N"/>
</dbReference>
<evidence type="ECO:0000259" key="8">
    <source>
        <dbReference type="Pfam" id="PF04024"/>
    </source>
</evidence>
<feature type="transmembrane region" description="Helical" evidence="7">
    <location>
        <begin position="103"/>
        <end position="125"/>
    </location>
</feature>
<dbReference type="InterPro" id="IPR024425">
    <property type="entry name" value="LiaF-like_C"/>
</dbReference>
<evidence type="ECO:0000259" key="9">
    <source>
        <dbReference type="Pfam" id="PF09922"/>
    </source>
</evidence>
<gene>
    <name evidence="10" type="ORF">SAMN05421867_11415</name>
</gene>
<evidence type="ECO:0000256" key="7">
    <source>
        <dbReference type="SAM" id="Phobius"/>
    </source>
</evidence>
<feature type="domain" description="Cell wall-active antibiotics response LiaF-like C-terminal" evidence="9">
    <location>
        <begin position="393"/>
        <end position="492"/>
    </location>
</feature>
<keyword evidence="11" id="KW-1185">Reference proteome</keyword>
<feature type="transmembrane region" description="Helical" evidence="7">
    <location>
        <begin position="345"/>
        <end position="364"/>
    </location>
</feature>
<dbReference type="Pfam" id="PF04024">
    <property type="entry name" value="PspC"/>
    <property type="match status" value="1"/>
</dbReference>
<feature type="compositionally biased region" description="Gly residues" evidence="6">
    <location>
        <begin position="242"/>
        <end position="265"/>
    </location>
</feature>
<reference evidence="10 11" key="1">
    <citation type="submission" date="2016-10" db="EMBL/GenBank/DDBJ databases">
        <authorList>
            <person name="de Groot N.N."/>
        </authorList>
    </citation>
    <scope>NUCLEOTIDE SEQUENCE [LARGE SCALE GENOMIC DNA]</scope>
    <source>
        <strain evidence="10 11">CGMCC 4.6945</strain>
    </source>
</reference>
<dbReference type="AlphaFoldDB" id="A0A1I1A4N4"/>
<evidence type="ECO:0000313" key="10">
    <source>
        <dbReference type="EMBL" id="SFB31373.1"/>
    </source>
</evidence>
<dbReference type="PANTHER" id="PTHR33885:SF3">
    <property type="entry name" value="PHAGE SHOCK PROTEIN C"/>
    <property type="match status" value="1"/>
</dbReference>
<comment type="subcellular location">
    <subcellularLocation>
        <location evidence="1">Cell membrane</location>
        <topology evidence="1">Single-pass membrane protein</topology>
    </subcellularLocation>
</comment>
<evidence type="ECO:0000256" key="4">
    <source>
        <dbReference type="ARBA" id="ARBA00022989"/>
    </source>
</evidence>
<feature type="transmembrane region" description="Helical" evidence="7">
    <location>
        <begin position="131"/>
        <end position="152"/>
    </location>
</feature>